<feature type="non-terminal residue" evidence="2">
    <location>
        <position position="53"/>
    </location>
</feature>
<evidence type="ECO:0000313" key="2">
    <source>
        <dbReference type="EMBL" id="KIK27126.1"/>
    </source>
</evidence>
<protein>
    <submittedName>
        <fullName evidence="2">Uncharacterized protein</fullName>
    </submittedName>
</protein>
<gene>
    <name evidence="2" type="ORF">PISMIDRAFT_674972</name>
</gene>
<dbReference type="EMBL" id="KN833697">
    <property type="protein sequence ID" value="KIK27126.1"/>
    <property type="molecule type" value="Genomic_DNA"/>
</dbReference>
<evidence type="ECO:0000256" key="1">
    <source>
        <dbReference type="SAM" id="MobiDB-lite"/>
    </source>
</evidence>
<dbReference type="Proteomes" id="UP000054018">
    <property type="component" value="Unassembled WGS sequence"/>
</dbReference>
<evidence type="ECO:0000313" key="3">
    <source>
        <dbReference type="Proteomes" id="UP000054018"/>
    </source>
</evidence>
<sequence>MRCREESVGKKQSRRVTVQRDKAQERRRMWMQRKALDLLRFYQQESYAAQVIQ</sequence>
<reference evidence="2 3" key="1">
    <citation type="submission" date="2014-04" db="EMBL/GenBank/DDBJ databases">
        <authorList>
            <consortium name="DOE Joint Genome Institute"/>
            <person name="Kuo A."/>
            <person name="Kohler A."/>
            <person name="Costa M.D."/>
            <person name="Nagy L.G."/>
            <person name="Floudas D."/>
            <person name="Copeland A."/>
            <person name="Barry K.W."/>
            <person name="Cichocki N."/>
            <person name="Veneault-Fourrey C."/>
            <person name="LaButti K."/>
            <person name="Lindquist E.A."/>
            <person name="Lipzen A."/>
            <person name="Lundell T."/>
            <person name="Morin E."/>
            <person name="Murat C."/>
            <person name="Sun H."/>
            <person name="Tunlid A."/>
            <person name="Henrissat B."/>
            <person name="Grigoriev I.V."/>
            <person name="Hibbett D.S."/>
            <person name="Martin F."/>
            <person name="Nordberg H.P."/>
            <person name="Cantor M.N."/>
            <person name="Hua S.X."/>
        </authorList>
    </citation>
    <scope>NUCLEOTIDE SEQUENCE [LARGE SCALE GENOMIC DNA]</scope>
    <source>
        <strain evidence="2 3">441</strain>
    </source>
</reference>
<proteinExistence type="predicted"/>
<reference evidence="3" key="2">
    <citation type="submission" date="2015-01" db="EMBL/GenBank/DDBJ databases">
        <title>Evolutionary Origins and Diversification of the Mycorrhizal Mutualists.</title>
        <authorList>
            <consortium name="DOE Joint Genome Institute"/>
            <consortium name="Mycorrhizal Genomics Consortium"/>
            <person name="Kohler A."/>
            <person name="Kuo A."/>
            <person name="Nagy L.G."/>
            <person name="Floudas D."/>
            <person name="Copeland A."/>
            <person name="Barry K.W."/>
            <person name="Cichocki N."/>
            <person name="Veneault-Fourrey C."/>
            <person name="LaButti K."/>
            <person name="Lindquist E.A."/>
            <person name="Lipzen A."/>
            <person name="Lundell T."/>
            <person name="Morin E."/>
            <person name="Murat C."/>
            <person name="Riley R."/>
            <person name="Ohm R."/>
            <person name="Sun H."/>
            <person name="Tunlid A."/>
            <person name="Henrissat B."/>
            <person name="Grigoriev I.V."/>
            <person name="Hibbett D.S."/>
            <person name="Martin F."/>
        </authorList>
    </citation>
    <scope>NUCLEOTIDE SEQUENCE [LARGE SCALE GENOMIC DNA]</scope>
    <source>
        <strain evidence="3">441</strain>
    </source>
</reference>
<organism evidence="2 3">
    <name type="scientific">Pisolithus microcarpus 441</name>
    <dbReference type="NCBI Taxonomy" id="765257"/>
    <lineage>
        <taxon>Eukaryota</taxon>
        <taxon>Fungi</taxon>
        <taxon>Dikarya</taxon>
        <taxon>Basidiomycota</taxon>
        <taxon>Agaricomycotina</taxon>
        <taxon>Agaricomycetes</taxon>
        <taxon>Agaricomycetidae</taxon>
        <taxon>Boletales</taxon>
        <taxon>Sclerodermatineae</taxon>
        <taxon>Pisolithaceae</taxon>
        <taxon>Pisolithus</taxon>
    </lineage>
</organism>
<accession>A0A0C9ZCW9</accession>
<dbReference type="AlphaFoldDB" id="A0A0C9ZCW9"/>
<keyword evidence="3" id="KW-1185">Reference proteome</keyword>
<feature type="region of interest" description="Disordered" evidence="1">
    <location>
        <begin position="1"/>
        <end position="22"/>
    </location>
</feature>
<dbReference type="HOGENOM" id="CLU_3074354_0_0_1"/>
<name>A0A0C9ZCW9_9AGAM</name>